<reference evidence="2 3" key="1">
    <citation type="journal article" date="2017" name="MBio">
        <title>Type VI secretion-mediated competition in the bee gut microbiome.</title>
        <authorList>
            <person name="Steele M.I."/>
            <person name="Kwong W.K."/>
            <person name="Powell J.E."/>
            <person name="Whiteley M."/>
            <person name="Moran N.A."/>
        </authorList>
    </citation>
    <scope>NUCLEOTIDE SEQUENCE [LARGE SCALE GENOMIC DNA]</scope>
    <source>
        <strain evidence="2 3">PEB0171</strain>
    </source>
</reference>
<dbReference type="Proteomes" id="UP000231094">
    <property type="component" value="Unassembled WGS sequence"/>
</dbReference>
<evidence type="ECO:0000313" key="3">
    <source>
        <dbReference type="Proteomes" id="UP000231094"/>
    </source>
</evidence>
<evidence type="ECO:0000256" key="1">
    <source>
        <dbReference type="SAM" id="Phobius"/>
    </source>
</evidence>
<comment type="caution">
    <text evidence="2">The sequence shown here is derived from an EMBL/GenBank/DDBJ whole genome shotgun (WGS) entry which is preliminary data.</text>
</comment>
<sequence>MDNMEIIGIIADKYVFFLARLWLRIIICQFQIFSYPVFMYDNKLFLCRQPVSDNRTPDKLLLQVCSVDFIKI</sequence>
<name>A0A2N9Y3R6_9NEIS</name>
<dbReference type="EMBL" id="MEIV01000051">
    <property type="protein sequence ID" value="PIT62283.1"/>
    <property type="molecule type" value="Genomic_DNA"/>
</dbReference>
<protein>
    <submittedName>
        <fullName evidence="2">Uncharacterized protein</fullName>
    </submittedName>
</protein>
<keyword evidence="1" id="KW-1133">Transmembrane helix</keyword>
<gene>
    <name evidence="2" type="ORF">BHC47_04035</name>
</gene>
<organism evidence="2 3">
    <name type="scientific">Snodgrassella alvi</name>
    <dbReference type="NCBI Taxonomy" id="1196083"/>
    <lineage>
        <taxon>Bacteria</taxon>
        <taxon>Pseudomonadati</taxon>
        <taxon>Pseudomonadota</taxon>
        <taxon>Betaproteobacteria</taxon>
        <taxon>Neisseriales</taxon>
        <taxon>Neisseriaceae</taxon>
        <taxon>Snodgrassella</taxon>
    </lineage>
</organism>
<dbReference type="AlphaFoldDB" id="A0A2N9Y3R6"/>
<evidence type="ECO:0000313" key="2">
    <source>
        <dbReference type="EMBL" id="PIT62283.1"/>
    </source>
</evidence>
<feature type="transmembrane region" description="Helical" evidence="1">
    <location>
        <begin position="21"/>
        <end position="40"/>
    </location>
</feature>
<keyword evidence="1" id="KW-0472">Membrane</keyword>
<keyword evidence="1" id="KW-0812">Transmembrane</keyword>
<accession>A0A2N9Y3R6</accession>
<proteinExistence type="predicted"/>